<keyword evidence="2 7" id="KW-0813">Transport</keyword>
<dbReference type="InterPro" id="IPR000515">
    <property type="entry name" value="MetI-like"/>
</dbReference>
<keyword evidence="4 7" id="KW-0812">Transmembrane</keyword>
<feature type="transmembrane region" description="Helical" evidence="7">
    <location>
        <begin position="214"/>
        <end position="234"/>
    </location>
</feature>
<protein>
    <submittedName>
        <fullName evidence="9">ABC transporter permease subunit</fullName>
    </submittedName>
</protein>
<keyword evidence="3" id="KW-1003">Cell membrane</keyword>
<dbReference type="SUPFAM" id="SSF161098">
    <property type="entry name" value="MetI-like"/>
    <property type="match status" value="1"/>
</dbReference>
<reference evidence="9" key="1">
    <citation type="submission" date="2022-09" db="EMBL/GenBank/DDBJ databases">
        <title>genome sequence of Deinococcus rubellus.</title>
        <authorList>
            <person name="Srinivasan S."/>
        </authorList>
    </citation>
    <scope>NUCLEOTIDE SEQUENCE</scope>
    <source>
        <strain evidence="9">Ant6</strain>
    </source>
</reference>
<keyword evidence="6 7" id="KW-0472">Membrane</keyword>
<feature type="transmembrane region" description="Helical" evidence="7">
    <location>
        <begin position="140"/>
        <end position="163"/>
    </location>
</feature>
<evidence type="ECO:0000256" key="3">
    <source>
        <dbReference type="ARBA" id="ARBA00022475"/>
    </source>
</evidence>
<dbReference type="PANTHER" id="PTHR32243:SF18">
    <property type="entry name" value="INNER MEMBRANE ABC TRANSPORTER PERMEASE PROTEIN YCJP"/>
    <property type="match status" value="1"/>
</dbReference>
<gene>
    <name evidence="9" type="ORF">N0D28_03850</name>
</gene>
<evidence type="ECO:0000313" key="10">
    <source>
        <dbReference type="Proteomes" id="UP001060261"/>
    </source>
</evidence>
<feature type="transmembrane region" description="Helical" evidence="7">
    <location>
        <begin position="107"/>
        <end position="134"/>
    </location>
</feature>
<evidence type="ECO:0000313" key="9">
    <source>
        <dbReference type="EMBL" id="UWX64807.1"/>
    </source>
</evidence>
<sequence length="276" mass="30030">MSLTWFWRSGPLRHALTLIGVFAFGAFLLLPLWTLLLWAVATRWNFPGLVPQEFGLKWWSWVFQNSDVGKSAFWSLTTAPTVTLLSAAVCLPAAYAFSRFEFPLKRLFYVALLASNAFPRIGLYIAIAAFFFQFGLIGTFWGVVLVQLIGTLVTMTWIPAAAFGAVPRELEEAARDAGASPLRVFFSVTLPIAMPGIIVALILTFLGSLDESQATLVVGAPGVTTLPVLMYTLVDSYPEPVGAVFSVLLTIPSVLLLIVARRYLLAGYLAAGFKGG</sequence>
<evidence type="ECO:0000256" key="6">
    <source>
        <dbReference type="ARBA" id="ARBA00023136"/>
    </source>
</evidence>
<feature type="domain" description="ABC transmembrane type-1" evidence="8">
    <location>
        <begin position="72"/>
        <end position="260"/>
    </location>
</feature>
<dbReference type="InterPro" id="IPR050901">
    <property type="entry name" value="BP-dep_ABC_trans_perm"/>
</dbReference>
<dbReference type="InterPro" id="IPR035906">
    <property type="entry name" value="MetI-like_sf"/>
</dbReference>
<proteinExistence type="inferred from homology"/>
<dbReference type="EMBL" id="CP104213">
    <property type="protein sequence ID" value="UWX64807.1"/>
    <property type="molecule type" value="Genomic_DNA"/>
</dbReference>
<feature type="transmembrane region" description="Helical" evidence="7">
    <location>
        <begin position="241"/>
        <end position="260"/>
    </location>
</feature>
<dbReference type="Pfam" id="PF00528">
    <property type="entry name" value="BPD_transp_1"/>
    <property type="match status" value="1"/>
</dbReference>
<dbReference type="Proteomes" id="UP001060261">
    <property type="component" value="Chromosome"/>
</dbReference>
<keyword evidence="5 7" id="KW-1133">Transmembrane helix</keyword>
<evidence type="ECO:0000256" key="4">
    <source>
        <dbReference type="ARBA" id="ARBA00022692"/>
    </source>
</evidence>
<evidence type="ECO:0000256" key="5">
    <source>
        <dbReference type="ARBA" id="ARBA00022989"/>
    </source>
</evidence>
<comment type="similarity">
    <text evidence="7">Belongs to the binding-protein-dependent transport system permease family.</text>
</comment>
<feature type="transmembrane region" description="Helical" evidence="7">
    <location>
        <begin position="12"/>
        <end position="41"/>
    </location>
</feature>
<feature type="transmembrane region" description="Helical" evidence="7">
    <location>
        <begin position="184"/>
        <end position="208"/>
    </location>
</feature>
<evidence type="ECO:0000256" key="2">
    <source>
        <dbReference type="ARBA" id="ARBA00022448"/>
    </source>
</evidence>
<evidence type="ECO:0000256" key="7">
    <source>
        <dbReference type="RuleBase" id="RU363032"/>
    </source>
</evidence>
<comment type="subcellular location">
    <subcellularLocation>
        <location evidence="1 7">Cell membrane</location>
        <topology evidence="1 7">Multi-pass membrane protein</topology>
    </subcellularLocation>
</comment>
<keyword evidence="10" id="KW-1185">Reference proteome</keyword>
<name>A0ABY5YKD1_9DEIO</name>
<dbReference type="PANTHER" id="PTHR32243">
    <property type="entry name" value="MALTOSE TRANSPORT SYSTEM PERMEASE-RELATED"/>
    <property type="match status" value="1"/>
</dbReference>
<dbReference type="Gene3D" id="1.10.3720.10">
    <property type="entry name" value="MetI-like"/>
    <property type="match status" value="1"/>
</dbReference>
<organism evidence="9 10">
    <name type="scientific">Deinococcus rubellus</name>
    <dbReference type="NCBI Taxonomy" id="1889240"/>
    <lineage>
        <taxon>Bacteria</taxon>
        <taxon>Thermotogati</taxon>
        <taxon>Deinococcota</taxon>
        <taxon>Deinococci</taxon>
        <taxon>Deinococcales</taxon>
        <taxon>Deinococcaceae</taxon>
        <taxon>Deinococcus</taxon>
    </lineage>
</organism>
<dbReference type="PROSITE" id="PS50928">
    <property type="entry name" value="ABC_TM1"/>
    <property type="match status" value="1"/>
</dbReference>
<feature type="transmembrane region" description="Helical" evidence="7">
    <location>
        <begin position="72"/>
        <end position="95"/>
    </location>
</feature>
<dbReference type="CDD" id="cd06261">
    <property type="entry name" value="TM_PBP2"/>
    <property type="match status" value="1"/>
</dbReference>
<dbReference type="RefSeq" id="WP_260561068.1">
    <property type="nucleotide sequence ID" value="NZ_BAABEC010000009.1"/>
</dbReference>
<accession>A0ABY5YKD1</accession>
<evidence type="ECO:0000259" key="8">
    <source>
        <dbReference type="PROSITE" id="PS50928"/>
    </source>
</evidence>
<evidence type="ECO:0000256" key="1">
    <source>
        <dbReference type="ARBA" id="ARBA00004651"/>
    </source>
</evidence>